<organism evidence="8 9">
    <name type="scientific">Gracilariopsis chorda</name>
    <dbReference type="NCBI Taxonomy" id="448386"/>
    <lineage>
        <taxon>Eukaryota</taxon>
        <taxon>Rhodophyta</taxon>
        <taxon>Florideophyceae</taxon>
        <taxon>Rhodymeniophycidae</taxon>
        <taxon>Gracilariales</taxon>
        <taxon>Gracilariaceae</taxon>
        <taxon>Gracilariopsis</taxon>
    </lineage>
</organism>
<evidence type="ECO:0000256" key="2">
    <source>
        <dbReference type="ARBA" id="ARBA00022679"/>
    </source>
</evidence>
<dbReference type="AlphaFoldDB" id="A0A2V3IJM4"/>
<dbReference type="InterPro" id="IPR011009">
    <property type="entry name" value="Kinase-like_dom_sf"/>
</dbReference>
<dbReference type="EMBL" id="NBIV01000169">
    <property type="protein sequence ID" value="PXF42296.1"/>
    <property type="molecule type" value="Genomic_DNA"/>
</dbReference>
<keyword evidence="9" id="KW-1185">Reference proteome</keyword>
<dbReference type="GO" id="GO:0004674">
    <property type="term" value="F:protein serine/threonine kinase activity"/>
    <property type="evidence" value="ECO:0007669"/>
    <property type="project" value="UniProtKB-KW"/>
</dbReference>
<gene>
    <name evidence="8" type="ORF">BWQ96_08015</name>
</gene>
<evidence type="ECO:0000256" key="6">
    <source>
        <dbReference type="SAM" id="MobiDB-lite"/>
    </source>
</evidence>
<evidence type="ECO:0000259" key="7">
    <source>
        <dbReference type="PROSITE" id="PS50011"/>
    </source>
</evidence>
<dbReference type="PROSITE" id="PS00108">
    <property type="entry name" value="PROTEIN_KINASE_ST"/>
    <property type="match status" value="1"/>
</dbReference>
<evidence type="ECO:0000256" key="5">
    <source>
        <dbReference type="ARBA" id="ARBA00022840"/>
    </source>
</evidence>
<dbReference type="InterPro" id="IPR050117">
    <property type="entry name" value="MAPK"/>
</dbReference>
<dbReference type="InterPro" id="IPR008271">
    <property type="entry name" value="Ser/Thr_kinase_AS"/>
</dbReference>
<reference evidence="8 9" key="1">
    <citation type="journal article" date="2018" name="Mol. Biol. Evol.">
        <title>Analysis of the draft genome of the red seaweed Gracilariopsis chorda provides insights into genome size evolution in Rhodophyta.</title>
        <authorList>
            <person name="Lee J."/>
            <person name="Yang E.C."/>
            <person name="Graf L."/>
            <person name="Yang J.H."/>
            <person name="Qiu H."/>
            <person name="Zel Zion U."/>
            <person name="Chan C.X."/>
            <person name="Stephens T.G."/>
            <person name="Weber A.P.M."/>
            <person name="Boo G.H."/>
            <person name="Boo S.M."/>
            <person name="Kim K.M."/>
            <person name="Shin Y."/>
            <person name="Jung M."/>
            <person name="Lee S.J."/>
            <person name="Yim H.S."/>
            <person name="Lee J.H."/>
            <person name="Bhattacharya D."/>
            <person name="Yoon H.S."/>
        </authorList>
    </citation>
    <scope>NUCLEOTIDE SEQUENCE [LARGE SCALE GENOMIC DNA]</scope>
    <source>
        <strain evidence="8 9">SKKU-2015</strain>
        <tissue evidence="8">Whole body</tissue>
    </source>
</reference>
<keyword evidence="3" id="KW-0547">Nucleotide-binding</keyword>
<dbReference type="GO" id="GO:0005524">
    <property type="term" value="F:ATP binding"/>
    <property type="evidence" value="ECO:0007669"/>
    <property type="project" value="UniProtKB-KW"/>
</dbReference>
<keyword evidence="4 8" id="KW-0418">Kinase</keyword>
<dbReference type="STRING" id="448386.A0A2V3IJM4"/>
<dbReference type="SMART" id="SM00220">
    <property type="entry name" value="S_TKc"/>
    <property type="match status" value="1"/>
</dbReference>
<feature type="compositionally biased region" description="Basic and acidic residues" evidence="6">
    <location>
        <begin position="9"/>
        <end position="36"/>
    </location>
</feature>
<evidence type="ECO:0000256" key="3">
    <source>
        <dbReference type="ARBA" id="ARBA00022741"/>
    </source>
</evidence>
<dbReference type="Pfam" id="PF00069">
    <property type="entry name" value="Pkinase"/>
    <property type="match status" value="1"/>
</dbReference>
<evidence type="ECO:0000256" key="1">
    <source>
        <dbReference type="ARBA" id="ARBA00022527"/>
    </source>
</evidence>
<dbReference type="PROSITE" id="PS50011">
    <property type="entry name" value="PROTEIN_KINASE_DOM"/>
    <property type="match status" value="1"/>
</dbReference>
<dbReference type="Gene3D" id="3.30.200.20">
    <property type="entry name" value="Phosphorylase Kinase, domain 1"/>
    <property type="match status" value="1"/>
</dbReference>
<comment type="caution">
    <text evidence="8">The sequence shown here is derived from an EMBL/GenBank/DDBJ whole genome shotgun (WGS) entry which is preliminary data.</text>
</comment>
<evidence type="ECO:0000256" key="4">
    <source>
        <dbReference type="ARBA" id="ARBA00022777"/>
    </source>
</evidence>
<name>A0A2V3IJM4_9FLOR</name>
<accession>A0A2V3IJM4</accession>
<keyword evidence="1" id="KW-0723">Serine/threonine-protein kinase</keyword>
<dbReference type="SMR" id="A0A2V3IJM4"/>
<evidence type="ECO:0000313" key="9">
    <source>
        <dbReference type="Proteomes" id="UP000247409"/>
    </source>
</evidence>
<dbReference type="SUPFAM" id="SSF56112">
    <property type="entry name" value="Protein kinase-like (PK-like)"/>
    <property type="match status" value="1"/>
</dbReference>
<dbReference type="OrthoDB" id="413582at2759"/>
<dbReference type="InterPro" id="IPR000719">
    <property type="entry name" value="Prot_kinase_dom"/>
</dbReference>
<feature type="domain" description="Protein kinase" evidence="7">
    <location>
        <begin position="81"/>
        <end position="383"/>
    </location>
</feature>
<proteinExistence type="predicted"/>
<keyword evidence="5" id="KW-0067">ATP-binding</keyword>
<protein>
    <submittedName>
        <fullName evidence="8">Mitogen-activated protein kinase 10</fullName>
    </submittedName>
</protein>
<dbReference type="Gene3D" id="1.10.510.10">
    <property type="entry name" value="Transferase(Phosphotransferase) domain 1"/>
    <property type="match status" value="1"/>
</dbReference>
<feature type="region of interest" description="Disordered" evidence="6">
    <location>
        <begin position="1"/>
        <end position="52"/>
    </location>
</feature>
<dbReference type="Proteomes" id="UP000247409">
    <property type="component" value="Unassembled WGS sequence"/>
</dbReference>
<keyword evidence="2" id="KW-0808">Transferase</keyword>
<sequence length="434" mass="49287">MNLLARLSFRKDRASTNGRSEDETAKNGRKQPEGKAPKGKAPKKQQPSESFEMVKRRATVNLAILERPLMSSTEFIVDARYRNMKLLDSGSYGIVVRAFDSKTKTAVAIKKIFSAFSCSRMARHVLREVRLLRHLDHPHIVKLLDIDVPGQYTAWQSVYIVTPLLEVDLYTAFRQGKVDDVLKQKKIAYQLLLALEHMHSHGLMHRDIKSKNLLLDKDMNVQLCDLGESRFYSKANRDILFEDELEDELEPQLSGVITTILQSAPELVFGDEYDAEVDIWAAGCVIAEIVRPGHEYLFDSVAKHSHLQEIVDIIGYPTPDVAETIDKNAAWVLRRVRKSSGNRIADMLGPSVDQLAIDLVEKMLTFSPKQRISATDALHHPWFDEARDETINNRGKYDFAQTEPSKKTPKSKLKRLVWDEIIGFHPEAAGMAVR</sequence>
<dbReference type="PANTHER" id="PTHR24055">
    <property type="entry name" value="MITOGEN-ACTIVATED PROTEIN KINASE"/>
    <property type="match status" value="1"/>
</dbReference>
<evidence type="ECO:0000313" key="8">
    <source>
        <dbReference type="EMBL" id="PXF42296.1"/>
    </source>
</evidence>
<dbReference type="FunFam" id="3.30.200.20:FF:000046">
    <property type="entry name" value="Mitogen-activated protein kinase"/>
    <property type="match status" value="1"/>
</dbReference>